<dbReference type="Proteomes" id="UP000218615">
    <property type="component" value="Unassembled WGS sequence"/>
</dbReference>
<gene>
    <name evidence="1" type="ORF">MNV_1740040</name>
</gene>
<dbReference type="EMBL" id="FZMP01000084">
    <property type="protein sequence ID" value="SNQ60295.1"/>
    <property type="molecule type" value="Genomic_DNA"/>
</dbReference>
<proteinExistence type="predicted"/>
<dbReference type="InterPro" id="IPR036188">
    <property type="entry name" value="FAD/NAD-bd_sf"/>
</dbReference>
<protein>
    <recommendedName>
        <fullName evidence="3">FAD-dependent oxidoreductase 2 FAD binding domain-containing protein</fullName>
    </recommendedName>
</protein>
<dbReference type="Gene3D" id="3.50.50.60">
    <property type="entry name" value="FAD/NAD(P)-binding domain"/>
    <property type="match status" value="1"/>
</dbReference>
<name>A0A284VLZ5_9EURY</name>
<reference evidence="2" key="1">
    <citation type="submission" date="2017-06" db="EMBL/GenBank/DDBJ databases">
        <authorList>
            <person name="Cremers G."/>
        </authorList>
    </citation>
    <scope>NUCLEOTIDE SEQUENCE [LARGE SCALE GENOMIC DNA]</scope>
</reference>
<evidence type="ECO:0008006" key="3">
    <source>
        <dbReference type="Google" id="ProtNLM"/>
    </source>
</evidence>
<sequence length="42" mass="4322">MYSRGSMSIYQLLLLVLGSGSAAFGAAIKAVNMGAKVAMIET</sequence>
<accession>A0A284VLZ5</accession>
<evidence type="ECO:0000313" key="1">
    <source>
        <dbReference type="EMBL" id="SNQ60295.1"/>
    </source>
</evidence>
<keyword evidence="2" id="KW-1185">Reference proteome</keyword>
<organism evidence="1 2">
    <name type="scientific">Candidatus Methanoperedens nitratireducens</name>
    <dbReference type="NCBI Taxonomy" id="1392998"/>
    <lineage>
        <taxon>Archaea</taxon>
        <taxon>Methanobacteriati</taxon>
        <taxon>Methanobacteriota</taxon>
        <taxon>Stenosarchaea group</taxon>
        <taxon>Methanomicrobia</taxon>
        <taxon>Methanosarcinales</taxon>
        <taxon>ANME-2 cluster</taxon>
        <taxon>Candidatus Methanoperedentaceae</taxon>
        <taxon>Candidatus Methanoperedens</taxon>
    </lineage>
</organism>
<evidence type="ECO:0000313" key="2">
    <source>
        <dbReference type="Proteomes" id="UP000218615"/>
    </source>
</evidence>
<dbReference type="AlphaFoldDB" id="A0A284VLZ5"/>